<comment type="caution">
    <text evidence="1">The sequence shown here is derived from an EMBL/GenBank/DDBJ whole genome shotgun (WGS) entry which is preliminary data.</text>
</comment>
<gene>
    <name evidence="1" type="ORF">CFP56_034370</name>
</gene>
<organism evidence="1 2">
    <name type="scientific">Quercus suber</name>
    <name type="common">Cork oak</name>
    <dbReference type="NCBI Taxonomy" id="58331"/>
    <lineage>
        <taxon>Eukaryota</taxon>
        <taxon>Viridiplantae</taxon>
        <taxon>Streptophyta</taxon>
        <taxon>Embryophyta</taxon>
        <taxon>Tracheophyta</taxon>
        <taxon>Spermatophyta</taxon>
        <taxon>Magnoliopsida</taxon>
        <taxon>eudicotyledons</taxon>
        <taxon>Gunneridae</taxon>
        <taxon>Pentapetalae</taxon>
        <taxon>rosids</taxon>
        <taxon>fabids</taxon>
        <taxon>Fagales</taxon>
        <taxon>Fagaceae</taxon>
        <taxon>Quercus</taxon>
    </lineage>
</organism>
<dbReference type="EMBL" id="PKMF04000602">
    <property type="protein sequence ID" value="KAK7824450.1"/>
    <property type="molecule type" value="Genomic_DNA"/>
</dbReference>
<dbReference type="AlphaFoldDB" id="A0AAW0JCH4"/>
<keyword evidence="2" id="KW-1185">Reference proteome</keyword>
<sequence>MKIFDELLKIEGLSLLERMKTGELIAVDTATTLFIYKKAISFPKQILGPAWNTGYVYESLPTNFHDDDDFEFEFSSSFCSHLSGLNSAHSDPHSISNLPIAYEKYDTLIPFFTTIPISDSISGFFDKSQKSHVKAADVVSRPASIKLITMSITKFSSEWPELKNLDNRSTESRLCFSPSSCFFSFIMFMANSRISETAILRRFSEPIFNNFLIFHMTGSNASNLSLLYL</sequence>
<evidence type="ECO:0000313" key="2">
    <source>
        <dbReference type="Proteomes" id="UP000237347"/>
    </source>
</evidence>
<evidence type="ECO:0000313" key="1">
    <source>
        <dbReference type="EMBL" id="KAK7824450.1"/>
    </source>
</evidence>
<dbReference type="Proteomes" id="UP000237347">
    <property type="component" value="Unassembled WGS sequence"/>
</dbReference>
<protein>
    <submittedName>
        <fullName evidence="1">Uncharacterized protein</fullName>
    </submittedName>
</protein>
<proteinExistence type="predicted"/>
<name>A0AAW0JCH4_QUESU</name>
<accession>A0AAW0JCH4</accession>
<reference evidence="1 2" key="1">
    <citation type="journal article" date="2018" name="Sci. Data">
        <title>The draft genome sequence of cork oak.</title>
        <authorList>
            <person name="Ramos A.M."/>
            <person name="Usie A."/>
            <person name="Barbosa P."/>
            <person name="Barros P.M."/>
            <person name="Capote T."/>
            <person name="Chaves I."/>
            <person name="Simoes F."/>
            <person name="Abreu I."/>
            <person name="Carrasquinho I."/>
            <person name="Faro C."/>
            <person name="Guimaraes J.B."/>
            <person name="Mendonca D."/>
            <person name="Nobrega F."/>
            <person name="Rodrigues L."/>
            <person name="Saibo N.J.M."/>
            <person name="Varela M.C."/>
            <person name="Egas C."/>
            <person name="Matos J."/>
            <person name="Miguel C.M."/>
            <person name="Oliveira M.M."/>
            <person name="Ricardo C.P."/>
            <person name="Goncalves S."/>
        </authorList>
    </citation>
    <scope>NUCLEOTIDE SEQUENCE [LARGE SCALE GENOMIC DNA]</scope>
    <source>
        <strain evidence="2">cv. HL8</strain>
    </source>
</reference>